<reference evidence="4" key="1">
    <citation type="submission" date="2015-08" db="EMBL/GenBank/DDBJ databases">
        <authorList>
            <person name="Varghese N."/>
        </authorList>
    </citation>
    <scope>NUCLEOTIDE SEQUENCE [LARGE SCALE GENOMIC DNA]</scope>
    <source>
        <strain evidence="4">DSM 23407</strain>
    </source>
</reference>
<feature type="region of interest" description="Disordered" evidence="1">
    <location>
        <begin position="97"/>
        <end position="122"/>
    </location>
</feature>
<evidence type="ECO:0000256" key="2">
    <source>
        <dbReference type="SAM" id="Phobius"/>
    </source>
</evidence>
<keyword evidence="2" id="KW-0812">Transmembrane</keyword>
<proteinExistence type="predicted"/>
<feature type="transmembrane region" description="Helical" evidence="2">
    <location>
        <begin position="135"/>
        <end position="156"/>
    </location>
</feature>
<keyword evidence="2" id="KW-0472">Membrane</keyword>
<gene>
    <name evidence="3" type="ORF">Ga0061067_1071</name>
</gene>
<accession>A0A0K6I1V3</accession>
<name>A0A0K6I1V3_9HYPH</name>
<dbReference type="EMBL" id="CYHE01000007">
    <property type="protein sequence ID" value="CUA97090.1"/>
    <property type="molecule type" value="Genomic_DNA"/>
</dbReference>
<dbReference type="RefSeq" id="WP_055455892.1">
    <property type="nucleotide sequence ID" value="NZ_CYHE01000007.1"/>
</dbReference>
<dbReference type="Proteomes" id="UP000183900">
    <property type="component" value="Unassembled WGS sequence"/>
</dbReference>
<keyword evidence="2" id="KW-1133">Transmembrane helix</keyword>
<sequence length="275" mass="30863">MGDKFASFAEWWKLFDALCIERGHVDNDQLASEYCNLTKKKADGAYESALKSLNNWRRGLHTPSRRNFRILTLLLRVEDMADALPYWHRLYEDAQRRKPATEPDNGGAKGHTATPEGIAPPHPVAASRRVRRWKIAGIVALVVLAAGGGMIGLSGWHEPESAAIQRKRPEPGPRVIDMTDQRIYWRELSEVRVGESVVIHAKRGRCGEQPPSWEEVFEYLPELATGIWSDGGVGYRVSRSCGGATPARAVVFTATRPGEDRFMLYEDPITIRVEE</sequence>
<evidence type="ECO:0000313" key="4">
    <source>
        <dbReference type="Proteomes" id="UP000183900"/>
    </source>
</evidence>
<organism evidence="3 4">
    <name type="scientific">Pannonibacter indicus</name>
    <dbReference type="NCBI Taxonomy" id="466044"/>
    <lineage>
        <taxon>Bacteria</taxon>
        <taxon>Pseudomonadati</taxon>
        <taxon>Pseudomonadota</taxon>
        <taxon>Alphaproteobacteria</taxon>
        <taxon>Hyphomicrobiales</taxon>
        <taxon>Stappiaceae</taxon>
        <taxon>Pannonibacter</taxon>
    </lineage>
</organism>
<evidence type="ECO:0000256" key="1">
    <source>
        <dbReference type="SAM" id="MobiDB-lite"/>
    </source>
</evidence>
<dbReference type="OrthoDB" id="8085080at2"/>
<dbReference type="AlphaFoldDB" id="A0A0K6I1V3"/>
<keyword evidence="4" id="KW-1185">Reference proteome</keyword>
<evidence type="ECO:0000313" key="3">
    <source>
        <dbReference type="EMBL" id="CUA97090.1"/>
    </source>
</evidence>
<protein>
    <submittedName>
        <fullName evidence="3">Uncharacterized protein</fullName>
    </submittedName>
</protein>